<keyword evidence="4" id="KW-1185">Reference proteome</keyword>
<evidence type="ECO:0000256" key="1">
    <source>
        <dbReference type="SAM" id="Coils"/>
    </source>
</evidence>
<dbReference type="GO" id="GO:0033596">
    <property type="term" value="C:TSC1-TSC2 complex"/>
    <property type="evidence" value="ECO:0007669"/>
    <property type="project" value="TreeGrafter"/>
</dbReference>
<feature type="region of interest" description="Disordered" evidence="2">
    <location>
        <begin position="319"/>
        <end position="340"/>
    </location>
</feature>
<feature type="region of interest" description="Disordered" evidence="2">
    <location>
        <begin position="909"/>
        <end position="932"/>
    </location>
</feature>
<feature type="region of interest" description="Disordered" evidence="2">
    <location>
        <begin position="566"/>
        <end position="617"/>
    </location>
</feature>
<proteinExistence type="predicted"/>
<evidence type="ECO:0000256" key="2">
    <source>
        <dbReference type="SAM" id="MobiDB-lite"/>
    </source>
</evidence>
<evidence type="ECO:0000313" key="4">
    <source>
        <dbReference type="Proteomes" id="UP000218811"/>
    </source>
</evidence>
<accession>A0A2H3JDZ3</accession>
<dbReference type="GO" id="GO:0032007">
    <property type="term" value="P:negative regulation of TOR signaling"/>
    <property type="evidence" value="ECO:0007669"/>
    <property type="project" value="TreeGrafter"/>
</dbReference>
<feature type="coiled-coil region" evidence="1">
    <location>
        <begin position="659"/>
        <end position="732"/>
    </location>
</feature>
<dbReference type="AlphaFoldDB" id="A0A2H3JDZ3"/>
<feature type="compositionally biased region" description="Pro residues" evidence="2">
    <location>
        <begin position="486"/>
        <end position="495"/>
    </location>
</feature>
<feature type="coiled-coil region" evidence="1">
    <location>
        <begin position="778"/>
        <end position="904"/>
    </location>
</feature>
<name>A0A2H3JDZ3_WOLCO</name>
<feature type="region of interest" description="Disordered" evidence="2">
    <location>
        <begin position="480"/>
        <end position="538"/>
    </location>
</feature>
<feature type="compositionally biased region" description="Low complexity" evidence="2">
    <location>
        <begin position="522"/>
        <end position="536"/>
    </location>
</feature>
<organism evidence="3 4">
    <name type="scientific">Wolfiporia cocos (strain MD-104)</name>
    <name type="common">Brown rot fungus</name>
    <dbReference type="NCBI Taxonomy" id="742152"/>
    <lineage>
        <taxon>Eukaryota</taxon>
        <taxon>Fungi</taxon>
        <taxon>Dikarya</taxon>
        <taxon>Basidiomycota</taxon>
        <taxon>Agaricomycotina</taxon>
        <taxon>Agaricomycetes</taxon>
        <taxon>Polyporales</taxon>
        <taxon>Phaeolaceae</taxon>
        <taxon>Wolfiporia</taxon>
    </lineage>
</organism>
<sequence length="932" mass="104064">MAAADLSRPLRLLLESAPEAPSLNTLLTLVDAYALEVPASPNPRKVLTALEDELEEIYNEAIDPESLNHMEIFIEVLYHLKSILPPSSLILTWFDLILKRGLREPRLPLPAVECTKELIMATLNPDFDTDFIVEDSSEEGKQEERERQREKVGGFRRRLMDYYLLDAYNESSDTDALEWAGLDEVERERRSSWKTNLGDVLVREGLQRPKDFLTVTYHCFNEPTYRVQLFILLNTYTSHPDFPSVAHVLAPHPLMPAVLYCLLLDGSSTAAIVGLTVLTKLLPILAVKACEDLKRHLPLLLVVLARIICWREREAEADAPSDLSDEPAPSSNSGSVPELPVREDFGWKRLEATFQGGASSPPSPHRFFTFLYYLFPCNVIRFLRYPVHYIGDTMIDNPYTVPWEEALDEDMIRSKSEPLMHGHVLHPLLIWRGAAEELSQPEFWAQYDIARIVGDCTMLEVRNAALGMQQRAPAVLTSDSASFLTPPTPPTPPSPSASTVTHPAGISAGSLETALSSPTIRPASHTPSSATSTPGARPRVSLQDMIATSIALKSGVDIEVVHPAPSWSTGVVPARTSAPAHASGSSSTLDAVAEEPEHGESGGDDGGSSGCGANSSHGQALAGLQREVLLLRNELNFELWNARENVRHVGRLYQDRVLSKTAEVERQGLHNRLREYKAEVAQLQARLRERKEQASTMNNQYADWNKKLQDRLADMKQEKKRWEAEAAAMRAADKEAKDTFAAQSKLLAAANQRVFQLETREKENKHKVDRLHDYEMQIEQLIKLQRLWEADVQKLNEQAEYIQVFSSKYKKMELRLDTYERTQAELNATAQNYQQQITSLEAQLGIAQRQLETARKSSALAKLSASSAEMSKLTQANQRLRAENSELRDEVEELKAMVEVLKAQVSERRGLVSQGRPSRSGSVIQGGAPALT</sequence>
<protein>
    <recommendedName>
        <fullName evidence="5">Hamartin-domain-containing protein</fullName>
    </recommendedName>
</protein>
<evidence type="ECO:0000313" key="3">
    <source>
        <dbReference type="EMBL" id="PCH38043.1"/>
    </source>
</evidence>
<gene>
    <name evidence="3" type="ORF">WOLCODRAFT_114704</name>
</gene>
<dbReference type="PANTHER" id="PTHR15154">
    <property type="entry name" value="HAMARTIN"/>
    <property type="match status" value="1"/>
</dbReference>
<keyword evidence="1" id="KW-0175">Coiled coil</keyword>
<dbReference type="OrthoDB" id="28737at2759"/>
<dbReference type="PANTHER" id="PTHR15154:SF2">
    <property type="entry name" value="HAMARTIN"/>
    <property type="match status" value="1"/>
</dbReference>
<dbReference type="STRING" id="742152.A0A2H3JDZ3"/>
<dbReference type="OMA" id="IMFLPHI"/>
<dbReference type="InterPro" id="IPR007483">
    <property type="entry name" value="Hamartin"/>
</dbReference>
<dbReference type="EMBL" id="KB467942">
    <property type="protein sequence ID" value="PCH38043.1"/>
    <property type="molecule type" value="Genomic_DNA"/>
</dbReference>
<evidence type="ECO:0008006" key="5">
    <source>
        <dbReference type="Google" id="ProtNLM"/>
    </source>
</evidence>
<reference evidence="3 4" key="1">
    <citation type="journal article" date="2012" name="Science">
        <title>The Paleozoic origin of enzymatic lignin decomposition reconstructed from 31 fungal genomes.</title>
        <authorList>
            <person name="Floudas D."/>
            <person name="Binder M."/>
            <person name="Riley R."/>
            <person name="Barry K."/>
            <person name="Blanchette R.A."/>
            <person name="Henrissat B."/>
            <person name="Martinez A.T."/>
            <person name="Otillar R."/>
            <person name="Spatafora J.W."/>
            <person name="Yadav J.S."/>
            <person name="Aerts A."/>
            <person name="Benoit I."/>
            <person name="Boyd A."/>
            <person name="Carlson A."/>
            <person name="Copeland A."/>
            <person name="Coutinho P.M."/>
            <person name="de Vries R.P."/>
            <person name="Ferreira P."/>
            <person name="Findley K."/>
            <person name="Foster B."/>
            <person name="Gaskell J."/>
            <person name="Glotzer D."/>
            <person name="Gorecki P."/>
            <person name="Heitman J."/>
            <person name="Hesse C."/>
            <person name="Hori C."/>
            <person name="Igarashi K."/>
            <person name="Jurgens J.A."/>
            <person name="Kallen N."/>
            <person name="Kersten P."/>
            <person name="Kohler A."/>
            <person name="Kuees U."/>
            <person name="Kumar T.K.A."/>
            <person name="Kuo A."/>
            <person name="LaButti K."/>
            <person name="Larrondo L.F."/>
            <person name="Lindquist E."/>
            <person name="Ling A."/>
            <person name="Lombard V."/>
            <person name="Lucas S."/>
            <person name="Lundell T."/>
            <person name="Martin R."/>
            <person name="McLaughlin D.J."/>
            <person name="Morgenstern I."/>
            <person name="Morin E."/>
            <person name="Murat C."/>
            <person name="Nagy L.G."/>
            <person name="Nolan M."/>
            <person name="Ohm R.A."/>
            <person name="Patyshakuliyeva A."/>
            <person name="Rokas A."/>
            <person name="Ruiz-Duenas F.J."/>
            <person name="Sabat G."/>
            <person name="Salamov A."/>
            <person name="Samejima M."/>
            <person name="Schmutz J."/>
            <person name="Slot J.C."/>
            <person name="St John F."/>
            <person name="Stenlid J."/>
            <person name="Sun H."/>
            <person name="Sun S."/>
            <person name="Syed K."/>
            <person name="Tsang A."/>
            <person name="Wiebenga A."/>
            <person name="Young D."/>
            <person name="Pisabarro A."/>
            <person name="Eastwood D.C."/>
            <person name="Martin F."/>
            <person name="Cullen D."/>
            <person name="Grigoriev I.V."/>
            <person name="Hibbett D.S."/>
        </authorList>
    </citation>
    <scope>NUCLEOTIDE SEQUENCE [LARGE SCALE GENOMIC DNA]</scope>
    <source>
        <strain evidence="3 4">MD-104</strain>
    </source>
</reference>
<dbReference type="GO" id="GO:0051726">
    <property type="term" value="P:regulation of cell cycle"/>
    <property type="evidence" value="ECO:0007669"/>
    <property type="project" value="TreeGrafter"/>
</dbReference>
<dbReference type="Proteomes" id="UP000218811">
    <property type="component" value="Unassembled WGS sequence"/>
</dbReference>